<name>A2C9G3_PROM3</name>
<dbReference type="HOGENOM" id="CLU_2900604_0_0_3"/>
<accession>A2C9G3</accession>
<organism evidence="1 2">
    <name type="scientific">Prochlorococcus marinus (strain MIT 9303)</name>
    <dbReference type="NCBI Taxonomy" id="59922"/>
    <lineage>
        <taxon>Bacteria</taxon>
        <taxon>Bacillati</taxon>
        <taxon>Cyanobacteriota</taxon>
        <taxon>Cyanophyceae</taxon>
        <taxon>Synechococcales</taxon>
        <taxon>Prochlorococcaceae</taxon>
        <taxon>Prochlorococcus</taxon>
    </lineage>
</organism>
<reference evidence="1 2" key="1">
    <citation type="journal article" date="2007" name="PLoS Genet.">
        <title>Patterns and implications of gene gain and loss in the evolution of Prochlorococcus.</title>
        <authorList>
            <person name="Kettler G.C."/>
            <person name="Martiny A.C."/>
            <person name="Huang K."/>
            <person name="Zucker J."/>
            <person name="Coleman M.L."/>
            <person name="Rodrigue S."/>
            <person name="Chen F."/>
            <person name="Lapidus A."/>
            <person name="Ferriera S."/>
            <person name="Johnson J."/>
            <person name="Steglich C."/>
            <person name="Church G.M."/>
            <person name="Richardson P."/>
            <person name="Chisholm S.W."/>
        </authorList>
    </citation>
    <scope>NUCLEOTIDE SEQUENCE [LARGE SCALE GENOMIC DNA]</scope>
    <source>
        <strain evidence="1 2">MIT 9303</strain>
    </source>
</reference>
<dbReference type="EMBL" id="CP000554">
    <property type="protein sequence ID" value="ABM78123.1"/>
    <property type="molecule type" value="Genomic_DNA"/>
</dbReference>
<protein>
    <submittedName>
        <fullName evidence="1">Uncharacterized protein</fullName>
    </submittedName>
</protein>
<evidence type="ECO:0000313" key="2">
    <source>
        <dbReference type="Proteomes" id="UP000002274"/>
    </source>
</evidence>
<gene>
    <name evidence="1" type="ordered locus">P9303_13761</name>
</gene>
<dbReference type="BioCyc" id="PMAR59922:G1G80-1187-MONOMER"/>
<evidence type="ECO:0000313" key="1">
    <source>
        <dbReference type="EMBL" id="ABM78123.1"/>
    </source>
</evidence>
<dbReference type="KEGG" id="pmf:P9303_13761"/>
<proteinExistence type="predicted"/>
<dbReference type="Proteomes" id="UP000002274">
    <property type="component" value="Chromosome"/>
</dbReference>
<dbReference type="AlphaFoldDB" id="A2C9G3"/>
<sequence>MDPPSTAELLTPLSNLIGKGDADTVGAYNAANRGKRSPLCKLRGRVLITSSQWLMVSGLNPP</sequence>
<dbReference type="RefSeq" id="WP_011826021.1">
    <property type="nucleotide sequence ID" value="NC_008820.1"/>
</dbReference>